<dbReference type="STRING" id="151549.A0A4C2AFT7"/>
<dbReference type="Proteomes" id="UP000299102">
    <property type="component" value="Unassembled WGS sequence"/>
</dbReference>
<organism evidence="1 2">
    <name type="scientific">Eumeta variegata</name>
    <name type="common">Bagworm moth</name>
    <name type="synonym">Eumeta japonica</name>
    <dbReference type="NCBI Taxonomy" id="151549"/>
    <lineage>
        <taxon>Eukaryota</taxon>
        <taxon>Metazoa</taxon>
        <taxon>Ecdysozoa</taxon>
        <taxon>Arthropoda</taxon>
        <taxon>Hexapoda</taxon>
        <taxon>Insecta</taxon>
        <taxon>Pterygota</taxon>
        <taxon>Neoptera</taxon>
        <taxon>Endopterygota</taxon>
        <taxon>Lepidoptera</taxon>
        <taxon>Glossata</taxon>
        <taxon>Ditrysia</taxon>
        <taxon>Tineoidea</taxon>
        <taxon>Psychidae</taxon>
        <taxon>Oiketicinae</taxon>
        <taxon>Eumeta</taxon>
    </lineage>
</organism>
<sequence>MAVQAEESVSPFREHRWYLVMNECTTCNGEGQNIAELVFALWEVHGGGIIDRNPRCDRRLLGGRPLEIKRSTLPTLTRSHSFARGGTEYIPPFLTFYTSRRRYTNLGAVPNSGPGDASGSDSGHASDGISVSHLILTADPLLILAPAKFGHFASNFDSTAGHDFNLDKAKQIYYENNIKVILLGGPVVSSGLKHPTPTLPLYRIQHRVSLDVDDPVVSGHLDPSKESRKRINHPLRLNTARWAKLRLRTPAALQCALFCGGSRCQYEQPHQATKTAIQGLYSDWITDDILAMARPSTASIAARNIIQQFHSWNIRTVMNLQCAGEHASCGPPLTSSGFTYDPAVFMANDIYYYNFAWADYGEASLGGLLDMAKVLAFALQEGRVAVHCHAGRGNRKRQSENECVALARMRVVYLLQASASVSNE</sequence>
<evidence type="ECO:0000313" key="1">
    <source>
        <dbReference type="EMBL" id="GBP97979.1"/>
    </source>
</evidence>
<name>A0A4C2AFT7_EUMVA</name>
<proteinExistence type="predicted"/>
<protein>
    <submittedName>
        <fullName evidence="1">Protein tyrosine phosphatase domain-containing protein 1</fullName>
    </submittedName>
</protein>
<reference evidence="1 2" key="1">
    <citation type="journal article" date="2019" name="Commun. Biol.">
        <title>The bagworm genome reveals a unique fibroin gene that provides high tensile strength.</title>
        <authorList>
            <person name="Kono N."/>
            <person name="Nakamura H."/>
            <person name="Ohtoshi R."/>
            <person name="Tomita M."/>
            <person name="Numata K."/>
            <person name="Arakawa K."/>
        </authorList>
    </citation>
    <scope>NUCLEOTIDE SEQUENCE [LARGE SCALE GENOMIC DNA]</scope>
</reference>
<dbReference type="PANTHER" id="PTHR23339">
    <property type="entry name" value="TYROSINE SPECIFIC PROTEIN PHOSPHATASE AND DUAL SPECIFICITY PROTEIN PHOSPHATASE"/>
    <property type="match status" value="1"/>
</dbReference>
<dbReference type="SUPFAM" id="SSF52799">
    <property type="entry name" value="(Phosphotyrosine protein) phosphatases II"/>
    <property type="match status" value="1"/>
</dbReference>
<gene>
    <name evidence="1" type="primary">ptpdc1</name>
    <name evidence="1" type="ORF">EVAR_34582_1</name>
</gene>
<dbReference type="AlphaFoldDB" id="A0A4C2AFT7"/>
<dbReference type="EMBL" id="BGZK01003040">
    <property type="protein sequence ID" value="GBP97979.1"/>
    <property type="molecule type" value="Genomic_DNA"/>
</dbReference>
<dbReference type="InterPro" id="IPR029021">
    <property type="entry name" value="Prot-tyrosine_phosphatase-like"/>
</dbReference>
<dbReference type="Gene3D" id="3.90.190.10">
    <property type="entry name" value="Protein tyrosine phosphatase superfamily"/>
    <property type="match status" value="1"/>
</dbReference>
<comment type="caution">
    <text evidence="1">The sequence shown here is derived from an EMBL/GenBank/DDBJ whole genome shotgun (WGS) entry which is preliminary data.</text>
</comment>
<dbReference type="InterPro" id="IPR050561">
    <property type="entry name" value="PTP"/>
</dbReference>
<keyword evidence="2" id="KW-1185">Reference proteome</keyword>
<evidence type="ECO:0000313" key="2">
    <source>
        <dbReference type="Proteomes" id="UP000299102"/>
    </source>
</evidence>
<accession>A0A4C2AFT7</accession>
<dbReference type="OrthoDB" id="542013at2759"/>